<protein>
    <submittedName>
        <fullName evidence="5">Helix-turn-helix domain-containing protein</fullName>
    </submittedName>
</protein>
<comment type="caution">
    <text evidence="5">The sequence shown here is derived from an EMBL/GenBank/DDBJ whole genome shotgun (WGS) entry which is preliminary data.</text>
</comment>
<evidence type="ECO:0000259" key="4">
    <source>
        <dbReference type="PROSITE" id="PS01124"/>
    </source>
</evidence>
<proteinExistence type="predicted"/>
<dbReference type="Gene3D" id="1.10.10.60">
    <property type="entry name" value="Homeodomain-like"/>
    <property type="match status" value="1"/>
</dbReference>
<evidence type="ECO:0000256" key="2">
    <source>
        <dbReference type="ARBA" id="ARBA00023125"/>
    </source>
</evidence>
<dbReference type="EMBL" id="JBHSCR010000001">
    <property type="protein sequence ID" value="MFC4346247.1"/>
    <property type="molecule type" value="Genomic_DNA"/>
</dbReference>
<feature type="domain" description="HTH araC/xylS-type" evidence="4">
    <location>
        <begin position="191"/>
        <end position="288"/>
    </location>
</feature>
<organism evidence="5 6">
    <name type="scientific">Kordiimonas lipolytica</name>
    <dbReference type="NCBI Taxonomy" id="1662421"/>
    <lineage>
        <taxon>Bacteria</taxon>
        <taxon>Pseudomonadati</taxon>
        <taxon>Pseudomonadota</taxon>
        <taxon>Alphaproteobacteria</taxon>
        <taxon>Kordiimonadales</taxon>
        <taxon>Kordiimonadaceae</taxon>
        <taxon>Kordiimonas</taxon>
    </lineage>
</organism>
<dbReference type="PANTHER" id="PTHR46796">
    <property type="entry name" value="HTH-TYPE TRANSCRIPTIONAL ACTIVATOR RHAS-RELATED"/>
    <property type="match status" value="1"/>
</dbReference>
<dbReference type="InterPro" id="IPR018060">
    <property type="entry name" value="HTH_AraC"/>
</dbReference>
<dbReference type="SMART" id="SM00342">
    <property type="entry name" value="HTH_ARAC"/>
    <property type="match status" value="1"/>
</dbReference>
<dbReference type="RefSeq" id="WP_068150414.1">
    <property type="nucleotide sequence ID" value="NZ_JBHSCR010000001.1"/>
</dbReference>
<dbReference type="Proteomes" id="UP001595776">
    <property type="component" value="Unassembled WGS sequence"/>
</dbReference>
<dbReference type="SUPFAM" id="SSF46689">
    <property type="entry name" value="Homeodomain-like"/>
    <property type="match status" value="2"/>
</dbReference>
<sequence>MSRADKKIDSALLLKANASIEAQHDIHRDVAVSRWSIDRNSVAYEKSDSHTLSLYLKGGDTSYRADQKGNPGRAGTLCLMPQGHASSWHIGGPIDFVHLYFSDAILKRFAADHYEQDVRLVDIRDLTYQADQTLSNMLLGYVDCCARQPDRAGLIGEQLLYSIFDHVIGHYNGFEIKESRLKGGLTPRQMKRVKALIADRLETRLSMTDLAAEAGLSPFHFARQFKESFGETPGQHVMRRRIEKVKERLSSDEPLAQIAANAGFAQQSHMTAQFKRQMGITPQVYRIALAG</sequence>
<reference evidence="6" key="1">
    <citation type="journal article" date="2019" name="Int. J. Syst. Evol. Microbiol.">
        <title>The Global Catalogue of Microorganisms (GCM) 10K type strain sequencing project: providing services to taxonomists for standard genome sequencing and annotation.</title>
        <authorList>
            <consortium name="The Broad Institute Genomics Platform"/>
            <consortium name="The Broad Institute Genome Sequencing Center for Infectious Disease"/>
            <person name="Wu L."/>
            <person name="Ma J."/>
        </authorList>
    </citation>
    <scope>NUCLEOTIDE SEQUENCE [LARGE SCALE GENOMIC DNA]</scope>
    <source>
        <strain evidence="6">CGMCC 1.15304</strain>
    </source>
</reference>
<keyword evidence="2" id="KW-0238">DNA-binding</keyword>
<dbReference type="InterPro" id="IPR050204">
    <property type="entry name" value="AraC_XylS_family_regulators"/>
</dbReference>
<keyword evidence="3" id="KW-0804">Transcription</keyword>
<evidence type="ECO:0000313" key="5">
    <source>
        <dbReference type="EMBL" id="MFC4346247.1"/>
    </source>
</evidence>
<keyword evidence="6" id="KW-1185">Reference proteome</keyword>
<evidence type="ECO:0000256" key="3">
    <source>
        <dbReference type="ARBA" id="ARBA00023163"/>
    </source>
</evidence>
<evidence type="ECO:0000256" key="1">
    <source>
        <dbReference type="ARBA" id="ARBA00023015"/>
    </source>
</evidence>
<gene>
    <name evidence="5" type="ORF">ACFO5Q_00115</name>
</gene>
<keyword evidence="1" id="KW-0805">Transcription regulation</keyword>
<dbReference type="PANTHER" id="PTHR46796:SF6">
    <property type="entry name" value="ARAC SUBFAMILY"/>
    <property type="match status" value="1"/>
</dbReference>
<dbReference type="Pfam" id="PF12833">
    <property type="entry name" value="HTH_18"/>
    <property type="match status" value="1"/>
</dbReference>
<accession>A0ABV8U4X0</accession>
<name>A0ABV8U4X0_9PROT</name>
<evidence type="ECO:0000313" key="6">
    <source>
        <dbReference type="Proteomes" id="UP001595776"/>
    </source>
</evidence>
<dbReference type="InterPro" id="IPR009057">
    <property type="entry name" value="Homeodomain-like_sf"/>
</dbReference>
<dbReference type="PROSITE" id="PS01124">
    <property type="entry name" value="HTH_ARAC_FAMILY_2"/>
    <property type="match status" value="1"/>
</dbReference>